<dbReference type="InterPro" id="IPR050900">
    <property type="entry name" value="Transposase_IS3/IS150/IS904"/>
</dbReference>
<sequence>MEVVASSPPARGRPLSTHTLLQNGDKVSNSQVQEWLTELISGEEYIYGYRMLAECLRVQYQALINDKKVYRFCKELGILKPQRRKIVHYPRRLARNHTITASNQLWQLDIKYGYVEGYDQFFYLADMIDVYDRTIVGYHLGSSCSAIHICQTVKAAFKARLSQGEARPIIRTDNGPQFISKAFGALSADENEPFIHERIPPKSPNMNAYIESFHATLERDVLDKTSFETFEAAYQAVRDYIEFYNARRMHGSLGKRSPAAFMNWLKGTKEDLKKFDRVL</sequence>
<dbReference type="PANTHER" id="PTHR46889">
    <property type="entry name" value="TRANSPOSASE INSF FOR INSERTION SEQUENCE IS3B-RELATED"/>
    <property type="match status" value="1"/>
</dbReference>
<dbReference type="Gene3D" id="3.30.420.10">
    <property type="entry name" value="Ribonuclease H-like superfamily/Ribonuclease H"/>
    <property type="match status" value="1"/>
</dbReference>
<reference evidence="4 6" key="1">
    <citation type="submission" date="2019-01" db="EMBL/GenBank/DDBJ databases">
        <title>Complete genome sequence of Cohnella hallensis HS21 isolated from Korean fir (Abies koreana) rhizospheric soil.</title>
        <authorList>
            <person name="Jiang L."/>
            <person name="Kang S.W."/>
            <person name="Kim S."/>
            <person name="Jung J."/>
            <person name="Kim C.Y."/>
            <person name="Kim D.H."/>
            <person name="Kim S.W."/>
            <person name="Lee J."/>
        </authorList>
    </citation>
    <scope>NUCLEOTIDE SEQUENCE [LARGE SCALE GENOMIC DNA]</scope>
    <source>
        <strain evidence="4 6">HS21</strain>
    </source>
</reference>
<dbReference type="SUPFAM" id="SSF53098">
    <property type="entry name" value="Ribonuclease H-like"/>
    <property type="match status" value="1"/>
</dbReference>
<dbReference type="InterPro" id="IPR036397">
    <property type="entry name" value="RNaseH_sf"/>
</dbReference>
<dbReference type="GO" id="GO:0015074">
    <property type="term" value="P:DNA integration"/>
    <property type="evidence" value="ECO:0007669"/>
    <property type="project" value="InterPro"/>
</dbReference>
<dbReference type="InterPro" id="IPR012337">
    <property type="entry name" value="RNaseH-like_sf"/>
</dbReference>
<evidence type="ECO:0000259" key="3">
    <source>
        <dbReference type="PROSITE" id="PS50994"/>
    </source>
</evidence>
<dbReference type="Pfam" id="PF13276">
    <property type="entry name" value="HTH_21"/>
    <property type="match status" value="1"/>
</dbReference>
<evidence type="ECO:0000256" key="2">
    <source>
        <dbReference type="SAM" id="MobiDB-lite"/>
    </source>
</evidence>
<evidence type="ECO:0000256" key="1">
    <source>
        <dbReference type="ARBA" id="ARBA00002286"/>
    </source>
</evidence>
<evidence type="ECO:0000313" key="6">
    <source>
        <dbReference type="Proteomes" id="UP000289856"/>
    </source>
</evidence>
<dbReference type="EMBL" id="AP019400">
    <property type="protein sequence ID" value="BBI31823.1"/>
    <property type="molecule type" value="Genomic_DNA"/>
</dbReference>
<organism evidence="4 6">
    <name type="scientific">Cohnella abietis</name>
    <dbReference type="NCBI Taxonomy" id="2507935"/>
    <lineage>
        <taxon>Bacteria</taxon>
        <taxon>Bacillati</taxon>
        <taxon>Bacillota</taxon>
        <taxon>Bacilli</taxon>
        <taxon>Bacillales</taxon>
        <taxon>Paenibacillaceae</taxon>
        <taxon>Cohnella</taxon>
    </lineage>
</organism>
<dbReference type="PROSITE" id="PS50994">
    <property type="entry name" value="INTEGRASE"/>
    <property type="match status" value="1"/>
</dbReference>
<dbReference type="GO" id="GO:0003676">
    <property type="term" value="F:nucleic acid binding"/>
    <property type="evidence" value="ECO:0007669"/>
    <property type="project" value="InterPro"/>
</dbReference>
<dbReference type="AlphaFoldDB" id="A0A3T1D139"/>
<comment type="function">
    <text evidence="1">Involved in the transposition of the insertion sequence.</text>
</comment>
<dbReference type="PANTHER" id="PTHR46889:SF5">
    <property type="entry name" value="INTEGRASE PROTEIN"/>
    <property type="match status" value="1"/>
</dbReference>
<dbReference type="Pfam" id="PF00665">
    <property type="entry name" value="rve"/>
    <property type="match status" value="1"/>
</dbReference>
<dbReference type="InterPro" id="IPR001584">
    <property type="entry name" value="Integrase_cat-core"/>
</dbReference>
<dbReference type="Proteomes" id="UP000289856">
    <property type="component" value="Chromosome"/>
</dbReference>
<accession>A0A3T1D139</accession>
<dbReference type="KEGG" id="cohn:KCTCHS21_12220"/>
<dbReference type="InterPro" id="IPR025948">
    <property type="entry name" value="HTH-like_dom"/>
</dbReference>
<evidence type="ECO:0000313" key="5">
    <source>
        <dbReference type="EMBL" id="BBI35514.1"/>
    </source>
</evidence>
<dbReference type="NCBIfam" id="NF033516">
    <property type="entry name" value="transpos_IS3"/>
    <property type="match status" value="1"/>
</dbReference>
<dbReference type="InterPro" id="IPR048020">
    <property type="entry name" value="Transpos_IS3"/>
</dbReference>
<dbReference type="Pfam" id="PF13683">
    <property type="entry name" value="rve_3"/>
    <property type="match status" value="1"/>
</dbReference>
<feature type="region of interest" description="Disordered" evidence="2">
    <location>
        <begin position="1"/>
        <end position="20"/>
    </location>
</feature>
<proteinExistence type="predicted"/>
<dbReference type="KEGG" id="cohn:KCTCHS21_49130"/>
<keyword evidence="6" id="KW-1185">Reference proteome</keyword>
<name>A0A3T1D139_9BACL</name>
<protein>
    <submittedName>
        <fullName evidence="4">Integrase</fullName>
    </submittedName>
</protein>
<dbReference type="EMBL" id="AP019400">
    <property type="protein sequence ID" value="BBI35514.1"/>
    <property type="molecule type" value="Genomic_DNA"/>
</dbReference>
<evidence type="ECO:0000313" key="4">
    <source>
        <dbReference type="EMBL" id="BBI31823.1"/>
    </source>
</evidence>
<gene>
    <name evidence="4" type="ORF">KCTCHS21_12220</name>
    <name evidence="5" type="ORF">KCTCHS21_49130</name>
</gene>
<feature type="domain" description="Integrase catalytic" evidence="3">
    <location>
        <begin position="86"/>
        <end position="266"/>
    </location>
</feature>